<name>A0A6N8HWE3_9FIRM</name>
<evidence type="ECO:0000313" key="2">
    <source>
        <dbReference type="EMBL" id="MVB10144.1"/>
    </source>
</evidence>
<dbReference type="EMBL" id="VWXL01000019">
    <property type="protein sequence ID" value="MVB10144.1"/>
    <property type="molecule type" value="Genomic_DNA"/>
</dbReference>
<evidence type="ECO:0000256" key="1">
    <source>
        <dbReference type="SAM" id="MobiDB-lite"/>
    </source>
</evidence>
<protein>
    <submittedName>
        <fullName evidence="2">Helix-turn-helix domain protein</fullName>
    </submittedName>
</protein>
<dbReference type="OrthoDB" id="1849746at2"/>
<organism evidence="2 3">
    <name type="scientific">Caproicibacter fermentans</name>
    <dbReference type="NCBI Taxonomy" id="2576756"/>
    <lineage>
        <taxon>Bacteria</taxon>
        <taxon>Bacillati</taxon>
        <taxon>Bacillota</taxon>
        <taxon>Clostridia</taxon>
        <taxon>Eubacteriales</taxon>
        <taxon>Acutalibacteraceae</taxon>
        <taxon>Caproicibacter</taxon>
    </lineage>
</organism>
<dbReference type="Proteomes" id="UP000469440">
    <property type="component" value="Unassembled WGS sequence"/>
</dbReference>
<dbReference type="RefSeq" id="WP_156989880.1">
    <property type="nucleotide sequence ID" value="NZ_VWXL01000019.1"/>
</dbReference>
<gene>
    <name evidence="2" type="ORF">CAFE_08210</name>
</gene>
<evidence type="ECO:0000313" key="3">
    <source>
        <dbReference type="Proteomes" id="UP000469440"/>
    </source>
</evidence>
<proteinExistence type="predicted"/>
<dbReference type="Gene3D" id="1.10.10.10">
    <property type="entry name" value="Winged helix-like DNA-binding domain superfamily/Winged helix DNA-binding domain"/>
    <property type="match status" value="2"/>
</dbReference>
<sequence>MEPFYLCNTELLGLSNSTAIVYNFLCKVNNVLTNESHYGKNSIARLCHISTSSVVRALRTLCQKGLLEIRHRFDERGRQTSNYYILIENPQLKLSPCDAISPQPNSIPSDTKEKKRTSANPRLFPCRLNLFQHRLTASEIKVYSYLTLRAGRGGKCMPSKKEIASDCGISVSSVWRAVKALSNAGLLIVYHQTRKEAFGNNGTSVNLYLLNGAHTEAQEQPEVAVQTDSEDLSSSQAPTASAQSSLPVIFKKGLFDSTTLKTPFLRIGDTLPHFISDTPRTKSRKKATVNLRDIKPLSKLAKWYHRTVSKLAGFKSHSAKLE</sequence>
<keyword evidence="3" id="KW-1185">Reference proteome</keyword>
<dbReference type="Pfam" id="PF13730">
    <property type="entry name" value="HTH_36"/>
    <property type="match status" value="1"/>
</dbReference>
<accession>A0A6N8HWE3</accession>
<feature type="region of interest" description="Disordered" evidence="1">
    <location>
        <begin position="219"/>
        <end position="239"/>
    </location>
</feature>
<dbReference type="AlphaFoldDB" id="A0A6N8HWE3"/>
<comment type="caution">
    <text evidence="2">The sequence shown here is derived from an EMBL/GenBank/DDBJ whole genome shotgun (WGS) entry which is preliminary data.</text>
</comment>
<reference evidence="2 3" key="1">
    <citation type="submission" date="2019-09" db="EMBL/GenBank/DDBJ databases">
        <title>Genome sequence of Clostridium sp. EA1.</title>
        <authorList>
            <person name="Poehlein A."/>
            <person name="Bengelsdorf F.R."/>
            <person name="Daniel R."/>
        </authorList>
    </citation>
    <scope>NUCLEOTIDE SEQUENCE [LARGE SCALE GENOMIC DNA]</scope>
    <source>
        <strain evidence="2 3">EA1</strain>
    </source>
</reference>
<dbReference type="InterPro" id="IPR036388">
    <property type="entry name" value="WH-like_DNA-bd_sf"/>
</dbReference>